<feature type="region of interest" description="Disordered" evidence="1">
    <location>
        <begin position="909"/>
        <end position="954"/>
    </location>
</feature>
<feature type="compositionally biased region" description="Polar residues" evidence="1">
    <location>
        <begin position="1318"/>
        <end position="1337"/>
    </location>
</feature>
<feature type="region of interest" description="Disordered" evidence="1">
    <location>
        <begin position="351"/>
        <end position="573"/>
    </location>
</feature>
<feature type="region of interest" description="Disordered" evidence="1">
    <location>
        <begin position="613"/>
        <end position="698"/>
    </location>
</feature>
<feature type="region of interest" description="Disordered" evidence="1">
    <location>
        <begin position="1056"/>
        <end position="1120"/>
    </location>
</feature>
<dbReference type="Proteomes" id="UP000735302">
    <property type="component" value="Unassembled WGS sequence"/>
</dbReference>
<feature type="compositionally biased region" description="Polar residues" evidence="1">
    <location>
        <begin position="391"/>
        <end position="415"/>
    </location>
</feature>
<dbReference type="InterPro" id="IPR000159">
    <property type="entry name" value="RA_dom"/>
</dbReference>
<feature type="compositionally biased region" description="Low complexity" evidence="1">
    <location>
        <begin position="508"/>
        <end position="523"/>
    </location>
</feature>
<evidence type="ECO:0000259" key="2">
    <source>
        <dbReference type="PROSITE" id="PS50200"/>
    </source>
</evidence>
<feature type="compositionally biased region" description="Basic and acidic residues" evidence="1">
    <location>
        <begin position="416"/>
        <end position="433"/>
    </location>
</feature>
<feature type="compositionally biased region" description="Basic and acidic residues" evidence="1">
    <location>
        <begin position="841"/>
        <end position="850"/>
    </location>
</feature>
<dbReference type="CDD" id="cd16123">
    <property type="entry name" value="RA_RASSF7_like"/>
    <property type="match status" value="1"/>
</dbReference>
<dbReference type="GO" id="GO:0007165">
    <property type="term" value="P:signal transduction"/>
    <property type="evidence" value="ECO:0007669"/>
    <property type="project" value="InterPro"/>
</dbReference>
<feature type="compositionally biased region" description="Polar residues" evidence="1">
    <location>
        <begin position="554"/>
        <end position="570"/>
    </location>
</feature>
<dbReference type="InterPro" id="IPR033593">
    <property type="entry name" value="N-RASSF"/>
</dbReference>
<feature type="compositionally biased region" description="Polar residues" evidence="1">
    <location>
        <begin position="351"/>
        <end position="382"/>
    </location>
</feature>
<accession>A0AAV3YWP3</accession>
<proteinExistence type="predicted"/>
<feature type="region of interest" description="Disordered" evidence="1">
    <location>
        <begin position="1303"/>
        <end position="1337"/>
    </location>
</feature>
<organism evidence="3 4">
    <name type="scientific">Plakobranchus ocellatus</name>
    <dbReference type="NCBI Taxonomy" id="259542"/>
    <lineage>
        <taxon>Eukaryota</taxon>
        <taxon>Metazoa</taxon>
        <taxon>Spiralia</taxon>
        <taxon>Lophotrochozoa</taxon>
        <taxon>Mollusca</taxon>
        <taxon>Gastropoda</taxon>
        <taxon>Heterobranchia</taxon>
        <taxon>Euthyneura</taxon>
        <taxon>Panpulmonata</taxon>
        <taxon>Sacoglossa</taxon>
        <taxon>Placobranchoidea</taxon>
        <taxon>Plakobranchidae</taxon>
        <taxon>Plakobranchus</taxon>
    </lineage>
</organism>
<evidence type="ECO:0000313" key="3">
    <source>
        <dbReference type="EMBL" id="GFN86800.1"/>
    </source>
</evidence>
<dbReference type="PANTHER" id="PTHR15286:SF1">
    <property type="entry name" value="FI07216P"/>
    <property type="match status" value="1"/>
</dbReference>
<dbReference type="PANTHER" id="PTHR15286">
    <property type="entry name" value="RAS-ASSOCIATING DOMAIN CONTAINING PROTEIN"/>
    <property type="match status" value="1"/>
</dbReference>
<evidence type="ECO:0000313" key="4">
    <source>
        <dbReference type="Proteomes" id="UP000735302"/>
    </source>
</evidence>
<dbReference type="PROSITE" id="PS50200">
    <property type="entry name" value="RA"/>
    <property type="match status" value="1"/>
</dbReference>
<keyword evidence="4" id="KW-1185">Reference proteome</keyword>
<feature type="compositionally biased region" description="Polar residues" evidence="1">
    <location>
        <begin position="436"/>
        <end position="452"/>
    </location>
</feature>
<protein>
    <submittedName>
        <fullName evidence="3">Ras association domain-containing protein 10</fullName>
    </submittedName>
</protein>
<sequence length="1337" mass="149485">MEYDDHEKDIPIWFNGTQRWMAGLTRRTTCDDVIYAILYSSGLHEAESTDNFAIFEKWREVERPLSSRTKILKVWAFWGEEQPNVSLTMRSLNDYFLPGESSLYMRSRRRHKRSNRQRTRHSSNCKCQDRRACGECSRLKSLEHLVKLVVSQERKMQDISDHILDTDRLIEKHEARIHEHRVQQNGLDYVQESYLNSYSSGSGSSSSLDSACLSVATLDLNEARRVFPECSLAELGEITRMCDQLTHLERRLAAEKTKAAELEPEVCRLRRDIGQEGKEEELQNAGLEEARVQLLRAVTTHVSHEYNERMLDRRMEACLADVEDRAAFLQALQSQLSEVESRLAYSTGNETVCSDSEMSGCSVDSNTSPAVTAQHNPHPQTSQDHKHTSHQNRLYSDNAQNTPMQTHGVSQNLNRSSERDRLETPKDNSENRKPGTMSQNQNVNRSPRSGKSLTGRGRFAKEHMRSGINPLTRSSVEQQNGERNATHAPEILRDKNRIIRSLPQTNESSPSHRTPTSSSPHHSLPNGVVSHGINSGGVMSKAKTDPAAGVVSNIGISQSPDHSHNGISQSDLDHNSHLKATSFLAKLKSKDSARFIRSDKSLRDSVVNSVGSCGDVSRLQAGSPTPVNQPFSREGRSRTGVRGGDRHNKQTTIYRRSRSADRDTPHAHAQRSRANAMRPLQSKEQHYQSEDNLDGERASDMEIINSYGLDAWSLSNRDQQIINKQNQTIIDKKNTDYSGNNRKQNQPSPPTNHYSIRLNENINSQRSGAEREYHNPSKNQNCGLSNKQKNDQICSPLLLNSKPGHEQSLKQNVAAKEQNRPTLIPQSSDQRQPRISVNTSKRGEGREDISAQKAFSLDASNNLRTKAKGVPGLEAQNDVVFAQRTAAYSQTIQPSASSSFHVDTQQPNKTAYFQNGTPSPPQVQLQNSNATSNKQELVSNARTPNSSENVKNLSSLELQKTYQIPADAIKEPNETNSSRGALYHIVSQKLNASKEKIRLNSSSNGNTNQQDQDIRRAAEKNGKNFQRGRLSNANSTQHVTNGNANIASRQNHHGQYEAAGVNGPEDGRSFPFVASTGNKQSHTPVCNGKSSADSNKPPISSRFNPSPIGNSRTFDRPFNDKENSQIETDMYGNELGTNNIVQPRYDHQLHHQNYDHQWYERNDHIQNSFNHNQNHQNQVNGHSYSQGGIIHQKNATESAPYRRSALNPHFCDVSVSGDSKPGTKYSARPPSNGQAKKYIFNGSIGLIDYRDSGIISDLPHNNGSYFPGPYNAPQSPFASHTAKRTSAIPTFTPFSNSEHLDVQEARKVKSKMEDSNDSDTGLSSMHSDETANMETLV</sequence>
<dbReference type="EMBL" id="BLXT01001599">
    <property type="protein sequence ID" value="GFN86800.1"/>
    <property type="molecule type" value="Genomic_DNA"/>
</dbReference>
<feature type="compositionally biased region" description="Polar residues" evidence="1">
    <location>
        <begin position="736"/>
        <end position="767"/>
    </location>
</feature>
<feature type="compositionally biased region" description="Polar residues" evidence="1">
    <location>
        <begin position="469"/>
        <end position="483"/>
    </location>
</feature>
<comment type="caution">
    <text evidence="3">The sequence shown here is derived from an EMBL/GenBank/DDBJ whole genome shotgun (WGS) entry which is preliminary data.</text>
</comment>
<feature type="compositionally biased region" description="Polar residues" evidence="1">
    <location>
        <begin position="820"/>
        <end position="840"/>
    </location>
</feature>
<feature type="compositionally biased region" description="Basic and acidic residues" evidence="1">
    <location>
        <begin position="633"/>
        <end position="648"/>
    </location>
</feature>
<feature type="compositionally biased region" description="Basic and acidic residues" evidence="1">
    <location>
        <begin position="1303"/>
        <end position="1314"/>
    </location>
</feature>
<feature type="compositionally biased region" description="Basic and acidic residues" evidence="1">
    <location>
        <begin position="681"/>
        <end position="698"/>
    </location>
</feature>
<dbReference type="Gene3D" id="3.10.20.90">
    <property type="entry name" value="Phosphatidylinositol 3-kinase Catalytic Subunit, Chain A, domain 1"/>
    <property type="match status" value="1"/>
</dbReference>
<feature type="compositionally biased region" description="Polar residues" evidence="1">
    <location>
        <begin position="776"/>
        <end position="793"/>
    </location>
</feature>
<feature type="domain" description="Ras-associating" evidence="2">
    <location>
        <begin position="24"/>
        <end position="94"/>
    </location>
</feature>
<feature type="compositionally biased region" description="Polar residues" evidence="1">
    <location>
        <begin position="620"/>
        <end position="631"/>
    </location>
</feature>
<reference evidence="3 4" key="1">
    <citation type="journal article" date="2021" name="Elife">
        <title>Chloroplast acquisition without the gene transfer in kleptoplastic sea slugs, Plakobranchus ocellatus.</title>
        <authorList>
            <person name="Maeda T."/>
            <person name="Takahashi S."/>
            <person name="Yoshida T."/>
            <person name="Shimamura S."/>
            <person name="Takaki Y."/>
            <person name="Nagai Y."/>
            <person name="Toyoda A."/>
            <person name="Suzuki Y."/>
            <person name="Arimoto A."/>
            <person name="Ishii H."/>
            <person name="Satoh N."/>
            <person name="Nishiyama T."/>
            <person name="Hasebe M."/>
            <person name="Maruyama T."/>
            <person name="Minagawa J."/>
            <person name="Obokata J."/>
            <person name="Shigenobu S."/>
        </authorList>
    </citation>
    <scope>NUCLEOTIDE SEQUENCE [LARGE SCALE GENOMIC DNA]</scope>
</reference>
<evidence type="ECO:0000256" key="1">
    <source>
        <dbReference type="SAM" id="MobiDB-lite"/>
    </source>
</evidence>
<feature type="region of interest" description="Disordered" evidence="1">
    <location>
        <begin position="725"/>
        <end position="852"/>
    </location>
</feature>
<feature type="compositionally biased region" description="Polar residues" evidence="1">
    <location>
        <begin position="1075"/>
        <end position="1112"/>
    </location>
</feature>
<gene>
    <name evidence="3" type="ORF">PoB_001330600</name>
</gene>
<dbReference type="SUPFAM" id="SSF54236">
    <property type="entry name" value="Ubiquitin-like"/>
    <property type="match status" value="1"/>
</dbReference>
<dbReference type="InterPro" id="IPR029071">
    <property type="entry name" value="Ubiquitin-like_domsf"/>
</dbReference>
<name>A0AAV3YWP3_9GAST</name>